<evidence type="ECO:0000313" key="2">
    <source>
        <dbReference type="EMBL" id="SUB96459.1"/>
    </source>
</evidence>
<comment type="caution">
    <text evidence="2">The sequence shown here is derived from an EMBL/GenBank/DDBJ whole genome shotgun (WGS) entry which is preliminary data.</text>
</comment>
<accession>A0AAQ1UNP0</accession>
<proteinExistence type="predicted"/>
<dbReference type="InterPro" id="IPR013230">
    <property type="entry name" value="Peptidase_M15A_C"/>
</dbReference>
<feature type="domain" description="Peptidase M15A C-terminal" evidence="1">
    <location>
        <begin position="14"/>
        <end position="120"/>
    </location>
</feature>
<evidence type="ECO:0000259" key="1">
    <source>
        <dbReference type="Pfam" id="PF08291"/>
    </source>
</evidence>
<name>A0AAQ1UNP0_9BACT</name>
<dbReference type="SUPFAM" id="SSF55166">
    <property type="entry name" value="Hedgehog/DD-peptidase"/>
    <property type="match status" value="1"/>
</dbReference>
<organism evidence="2 3">
    <name type="scientific">Segatella buccae</name>
    <dbReference type="NCBI Taxonomy" id="28126"/>
    <lineage>
        <taxon>Bacteria</taxon>
        <taxon>Pseudomonadati</taxon>
        <taxon>Bacteroidota</taxon>
        <taxon>Bacteroidia</taxon>
        <taxon>Bacteroidales</taxon>
        <taxon>Prevotellaceae</taxon>
        <taxon>Segatella</taxon>
    </lineage>
</organism>
<dbReference type="RefSeq" id="WP_244912425.1">
    <property type="nucleotide sequence ID" value="NZ_UGTJ01000002.1"/>
</dbReference>
<dbReference type="Proteomes" id="UP000255283">
    <property type="component" value="Unassembled WGS sequence"/>
</dbReference>
<sequence>MTNEEFLSQPLSPHFHLGEFVRSATAVDLRIDNRPPAIAVEALRLLCEEVLEPLRRRFGCIRITSGYRCETLNRAVGGVANSQHLFGEAADIFVPNEETALKYLDFLRTHTPFDQLILEPRDARIPRWLHVSYTIRRPVRGQVL</sequence>
<protein>
    <submittedName>
        <fullName evidence="2">Peptidase M15</fullName>
    </submittedName>
</protein>
<dbReference type="Gene3D" id="3.30.1380.10">
    <property type="match status" value="1"/>
</dbReference>
<dbReference type="Pfam" id="PF08291">
    <property type="entry name" value="Peptidase_M15_3"/>
    <property type="match status" value="1"/>
</dbReference>
<reference evidence="2 3" key="1">
    <citation type="submission" date="2018-06" db="EMBL/GenBank/DDBJ databases">
        <authorList>
            <consortium name="Pathogen Informatics"/>
            <person name="Doyle S."/>
        </authorList>
    </citation>
    <scope>NUCLEOTIDE SEQUENCE [LARGE SCALE GENOMIC DNA]</scope>
    <source>
        <strain evidence="2 3">NCTC13063</strain>
    </source>
</reference>
<evidence type="ECO:0000313" key="3">
    <source>
        <dbReference type="Proteomes" id="UP000255283"/>
    </source>
</evidence>
<dbReference type="EMBL" id="UGTJ01000002">
    <property type="protein sequence ID" value="SUB96459.1"/>
    <property type="molecule type" value="Genomic_DNA"/>
</dbReference>
<dbReference type="InterPro" id="IPR009045">
    <property type="entry name" value="Zn_M74/Hedgehog-like"/>
</dbReference>
<gene>
    <name evidence="2" type="ORF">NCTC13063_02217</name>
</gene>
<dbReference type="AlphaFoldDB" id="A0AAQ1UNP0"/>